<dbReference type="InterPro" id="IPR038475">
    <property type="entry name" value="RecG_C_sf"/>
</dbReference>
<feature type="domain" description="Schlafen AlbA-2" evidence="1">
    <location>
        <begin position="11"/>
        <end position="119"/>
    </location>
</feature>
<proteinExistence type="predicted"/>
<dbReference type="PANTHER" id="PTHR30595:SF6">
    <property type="entry name" value="SCHLAFEN ALBA-2 DOMAIN-CONTAINING PROTEIN"/>
    <property type="match status" value="1"/>
</dbReference>
<organism evidence="2 3">
    <name type="scientific">Desulfonema limicola</name>
    <dbReference type="NCBI Taxonomy" id="45656"/>
    <lineage>
        <taxon>Bacteria</taxon>
        <taxon>Pseudomonadati</taxon>
        <taxon>Thermodesulfobacteriota</taxon>
        <taxon>Desulfobacteria</taxon>
        <taxon>Desulfobacterales</taxon>
        <taxon>Desulfococcaceae</taxon>
        <taxon>Desulfonema</taxon>
    </lineage>
</organism>
<name>A0A975GJY6_9BACT</name>
<dbReference type="Pfam" id="PF04326">
    <property type="entry name" value="SLFN_AlbA_2"/>
    <property type="match status" value="1"/>
</dbReference>
<dbReference type="KEGG" id="dli:dnl_56740"/>
<accession>A0A975GJY6</accession>
<keyword evidence="2" id="KW-0378">Hydrolase</keyword>
<dbReference type="PANTHER" id="PTHR30595">
    <property type="entry name" value="GLPR-RELATED TRANSCRIPTIONAL REPRESSOR"/>
    <property type="match status" value="1"/>
</dbReference>
<evidence type="ECO:0000313" key="2">
    <source>
        <dbReference type="EMBL" id="QTA83278.1"/>
    </source>
</evidence>
<dbReference type="EMBL" id="CP061799">
    <property type="protein sequence ID" value="QTA83278.1"/>
    <property type="molecule type" value="Genomic_DNA"/>
</dbReference>
<keyword evidence="2" id="KW-0347">Helicase</keyword>
<gene>
    <name evidence="2" type="ORF">dnl_56740</name>
</gene>
<dbReference type="Gene3D" id="3.30.565.60">
    <property type="match status" value="1"/>
</dbReference>
<dbReference type="InterPro" id="IPR007421">
    <property type="entry name" value="Schlafen_AlbA_2_dom"/>
</dbReference>
<evidence type="ECO:0000259" key="1">
    <source>
        <dbReference type="Pfam" id="PF04326"/>
    </source>
</evidence>
<keyword evidence="3" id="KW-1185">Reference proteome</keyword>
<dbReference type="RefSeq" id="WP_207689099.1">
    <property type="nucleotide sequence ID" value="NZ_CP061799.1"/>
</dbReference>
<protein>
    <submittedName>
        <fullName evidence="2">Schlafen and ATP-dependent DNA helicase domains-containing protein</fullName>
    </submittedName>
</protein>
<dbReference type="InterPro" id="IPR038461">
    <property type="entry name" value="Schlafen_AlbA_2_dom_sf"/>
</dbReference>
<reference evidence="2" key="1">
    <citation type="journal article" date="2021" name="Microb. Physiol.">
        <title>Proteogenomic Insights into the Physiology of Marine, Sulfate-Reducing, Filamentous Desulfonema limicola and Desulfonema magnum.</title>
        <authorList>
            <person name="Schnaars V."/>
            <person name="Wohlbrand L."/>
            <person name="Scheve S."/>
            <person name="Hinrichs C."/>
            <person name="Reinhardt R."/>
            <person name="Rabus R."/>
        </authorList>
    </citation>
    <scope>NUCLEOTIDE SEQUENCE</scope>
    <source>
        <strain evidence="2">5ac10</strain>
    </source>
</reference>
<keyword evidence="2" id="KW-0547">Nucleotide-binding</keyword>
<evidence type="ECO:0000313" key="3">
    <source>
        <dbReference type="Proteomes" id="UP000663720"/>
    </source>
</evidence>
<dbReference type="AlphaFoldDB" id="A0A975GJY6"/>
<keyword evidence="2" id="KW-0067">ATP-binding</keyword>
<dbReference type="Pfam" id="PF13749">
    <property type="entry name" value="HATPase_c_4"/>
    <property type="match status" value="1"/>
</dbReference>
<dbReference type="Proteomes" id="UP000663720">
    <property type="component" value="Chromosome"/>
</dbReference>
<sequence>MDINEIIKKGEDSRTEFKSSDFHNDSLAKEIAAFSNMKGGSLFIGISDSGVIQGIEDTKLDERVINICRNNIIPPVIPEISFIHVQEKKILHLVIEKGKFKPYKVKSTNKYYIRAGSVSIEPTNEELIRLFQNGSQLHFEVSRLPGTGINDIDLLKFRLYCQEYRDIEVTDNMDFKKLLYNFQVIDEDEQLSFAGALFFAKKISRLLPQSGIDMNLFNGPDMTDEIADYKSFEGHIPEAISSAENFVKFNSRIKAGFNKEETRRIDRHDYDPFAIRELVTNAFMHRDWSIFGQKIRVNMFSDRLEIFSPGRIPNTLNLTRALAGISYYRNPIIAQMLKDYKFAEKAGRGLQKILKFYRENKLKPPDFELTDEFLKVILYNANEGRT</sequence>
<dbReference type="GO" id="GO:0004386">
    <property type="term" value="F:helicase activity"/>
    <property type="evidence" value="ECO:0007669"/>
    <property type="project" value="UniProtKB-KW"/>
</dbReference>
<dbReference type="Gene3D" id="3.30.950.30">
    <property type="entry name" value="Schlafen, AAA domain"/>
    <property type="match status" value="1"/>
</dbReference>